<sequence>MEKERYLSKLASYQKLSIGLKAYLNYTVYQTSFHKMEKIPLNSTELGSFCYLAKGSGRLFVYDAETEQETTILFFQPKDILPELKSISKYVKRQLFMQFPEDTELLSIPNIHTRNIHKLFSESTDLIVEINAEMHAKIITVLTGLKISSADQRLDKLLESFPAVFSQTAVKDVASYLGIHSSTLSAMRNQNKKRTR</sequence>
<gene>
    <name evidence="1" type="ORF">ACFSR6_17015</name>
</gene>
<comment type="caution">
    <text evidence="1">The sequence shown here is derived from an EMBL/GenBank/DDBJ whole genome shotgun (WGS) entry which is preliminary data.</text>
</comment>
<dbReference type="RefSeq" id="WP_379081001.1">
    <property type="nucleotide sequence ID" value="NZ_JBHULL010000015.1"/>
</dbReference>
<accession>A0ABW5MP52</accession>
<reference evidence="2" key="1">
    <citation type="journal article" date="2019" name="Int. J. Syst. Evol. Microbiol.">
        <title>The Global Catalogue of Microorganisms (GCM) 10K type strain sequencing project: providing services to taxonomists for standard genome sequencing and annotation.</title>
        <authorList>
            <consortium name="The Broad Institute Genomics Platform"/>
            <consortium name="The Broad Institute Genome Sequencing Center for Infectious Disease"/>
            <person name="Wu L."/>
            <person name="Ma J."/>
        </authorList>
    </citation>
    <scope>NUCLEOTIDE SEQUENCE [LARGE SCALE GENOMIC DNA]</scope>
    <source>
        <strain evidence="2">KCTC 42866</strain>
    </source>
</reference>
<dbReference type="InterPro" id="IPR014710">
    <property type="entry name" value="RmlC-like_jellyroll"/>
</dbReference>
<dbReference type="Proteomes" id="UP001597461">
    <property type="component" value="Unassembled WGS sequence"/>
</dbReference>
<name>A0ABW5MP52_9SPHI</name>
<evidence type="ECO:0008006" key="3">
    <source>
        <dbReference type="Google" id="ProtNLM"/>
    </source>
</evidence>
<organism evidence="1 2">
    <name type="scientific">Pedobacter vanadiisoli</name>
    <dbReference type="NCBI Taxonomy" id="1761975"/>
    <lineage>
        <taxon>Bacteria</taxon>
        <taxon>Pseudomonadati</taxon>
        <taxon>Bacteroidota</taxon>
        <taxon>Sphingobacteriia</taxon>
        <taxon>Sphingobacteriales</taxon>
        <taxon>Sphingobacteriaceae</taxon>
        <taxon>Pedobacter</taxon>
    </lineage>
</organism>
<evidence type="ECO:0000313" key="1">
    <source>
        <dbReference type="EMBL" id="MFD2584208.1"/>
    </source>
</evidence>
<keyword evidence="2" id="KW-1185">Reference proteome</keyword>
<dbReference type="SUPFAM" id="SSF51206">
    <property type="entry name" value="cAMP-binding domain-like"/>
    <property type="match status" value="1"/>
</dbReference>
<proteinExistence type="predicted"/>
<dbReference type="InterPro" id="IPR018490">
    <property type="entry name" value="cNMP-bd_dom_sf"/>
</dbReference>
<evidence type="ECO:0000313" key="2">
    <source>
        <dbReference type="Proteomes" id="UP001597461"/>
    </source>
</evidence>
<dbReference type="Gene3D" id="2.60.120.10">
    <property type="entry name" value="Jelly Rolls"/>
    <property type="match status" value="1"/>
</dbReference>
<dbReference type="EMBL" id="JBHULL010000015">
    <property type="protein sequence ID" value="MFD2584208.1"/>
    <property type="molecule type" value="Genomic_DNA"/>
</dbReference>
<protein>
    <recommendedName>
        <fullName evidence="3">CRP-like cAMP-binding protein</fullName>
    </recommendedName>
</protein>